<dbReference type="InterPro" id="IPR050979">
    <property type="entry name" value="LD-transpeptidase"/>
</dbReference>
<proteinExistence type="inferred from homology"/>
<feature type="active site" description="Nucleophile" evidence="8">
    <location>
        <position position="422"/>
    </location>
</feature>
<dbReference type="Pfam" id="PF03734">
    <property type="entry name" value="YkuD"/>
    <property type="match status" value="1"/>
</dbReference>
<evidence type="ECO:0000313" key="12">
    <source>
        <dbReference type="EMBL" id="SMF96708.1"/>
    </source>
</evidence>
<dbReference type="SUPFAM" id="SSF141523">
    <property type="entry name" value="L,D-transpeptidase catalytic domain-like"/>
    <property type="match status" value="1"/>
</dbReference>
<feature type="active site" description="Proton donor/acceptor" evidence="8">
    <location>
        <position position="406"/>
    </location>
</feature>
<evidence type="ECO:0000256" key="1">
    <source>
        <dbReference type="ARBA" id="ARBA00004752"/>
    </source>
</evidence>
<keyword evidence="10" id="KW-0472">Membrane</keyword>
<keyword evidence="6" id="KW-0012">Acyltransferase</keyword>
<gene>
    <name evidence="12" type="ORF">SAMN02949497_4114</name>
</gene>
<evidence type="ECO:0000256" key="4">
    <source>
        <dbReference type="ARBA" id="ARBA00022960"/>
    </source>
</evidence>
<dbReference type="InterPro" id="IPR038063">
    <property type="entry name" value="Transpep_catalytic_dom"/>
</dbReference>
<dbReference type="InterPro" id="IPR041280">
    <property type="entry name" value="Big_10"/>
</dbReference>
<evidence type="ECO:0000256" key="2">
    <source>
        <dbReference type="ARBA" id="ARBA00005992"/>
    </source>
</evidence>
<dbReference type="GO" id="GO:0071555">
    <property type="term" value="P:cell wall organization"/>
    <property type="evidence" value="ECO:0007669"/>
    <property type="project" value="UniProtKB-UniRule"/>
</dbReference>
<keyword evidence="12" id="KW-0449">Lipoprotein</keyword>
<keyword evidence="4 8" id="KW-0133">Cell shape</keyword>
<name>A0A1Y6D1A4_9GAMM</name>
<comment type="similarity">
    <text evidence="2">Belongs to the YkuD family.</text>
</comment>
<reference evidence="12 13" key="1">
    <citation type="submission" date="2016-12" db="EMBL/GenBank/DDBJ databases">
        <authorList>
            <person name="Song W.-J."/>
            <person name="Kurnit D.M."/>
        </authorList>
    </citation>
    <scope>NUCLEOTIDE SEQUENCE [LARGE SCALE GENOMIC DNA]</scope>
    <source>
        <strain evidence="12 13">175</strain>
    </source>
</reference>
<evidence type="ECO:0000256" key="5">
    <source>
        <dbReference type="ARBA" id="ARBA00022984"/>
    </source>
</evidence>
<evidence type="ECO:0000259" key="11">
    <source>
        <dbReference type="PROSITE" id="PS52029"/>
    </source>
</evidence>
<dbReference type="GO" id="GO:0005576">
    <property type="term" value="C:extracellular region"/>
    <property type="evidence" value="ECO:0007669"/>
    <property type="project" value="TreeGrafter"/>
</dbReference>
<keyword evidence="10" id="KW-1133">Transmembrane helix</keyword>
<dbReference type="GO" id="GO:0071972">
    <property type="term" value="F:peptidoglycan L,D-transpeptidase activity"/>
    <property type="evidence" value="ECO:0007669"/>
    <property type="project" value="TreeGrafter"/>
</dbReference>
<dbReference type="UniPathway" id="UPA00219"/>
<dbReference type="PANTHER" id="PTHR30582">
    <property type="entry name" value="L,D-TRANSPEPTIDASE"/>
    <property type="match status" value="1"/>
</dbReference>
<evidence type="ECO:0000256" key="9">
    <source>
        <dbReference type="SAM" id="MobiDB-lite"/>
    </source>
</evidence>
<protein>
    <submittedName>
        <fullName evidence="12">Lipoprotein-anchoring transpeptidase ErfK/SrfK</fullName>
    </submittedName>
</protein>
<evidence type="ECO:0000256" key="7">
    <source>
        <dbReference type="ARBA" id="ARBA00023316"/>
    </source>
</evidence>
<sequence length="485" mass="52981">MTRSIVKVSTTFSKAFSGWGRWLGAGLTVAVMAYGGYAGWQELAPFGIEMPALDGNTATDPRTPIEVEGVGLGTRLFEVELRDESGKLLKGKLSDSEFQHDTPLAFGTRYTLKASVERPWLGQRETRQISFATVAIPRLDGPEQRALAPDASLALSFDRPVGQLETQGDLPFTIEPAANHRDFRLTAQRYAQNKTYAVELRFKTATGVPVPPVHLQISTPPPLTAEISNHGQSNLGLAIPLRITFGELLANKDEVGKFVSVHTKDGKAIPGKWQWLNKHKLQFSPNGGWPASSAIEASVDPKGPKSVLGGILEKPLVSHFTTGSDKKILVYLDTQRALAIENGQVVKTFAVSTGKPNTPTVTGSFYIYARFPTKTMRSRAKPGEKGYYVVEDVPYAQYFYEDYAFHGAWWHNGFGHPASHGCVNMATRRNNKRWPNSSEDAGWLYQWAALGVPVSVMPHAPAQTQVAANETPAPTPAAKPAARSQ</sequence>
<keyword evidence="7 8" id="KW-0961">Cell wall biogenesis/degradation</keyword>
<accession>A0A1Y6D1A4</accession>
<dbReference type="PROSITE" id="PS52029">
    <property type="entry name" value="LD_TPASE"/>
    <property type="match status" value="1"/>
</dbReference>
<feature type="compositionally biased region" description="Low complexity" evidence="9">
    <location>
        <begin position="467"/>
        <end position="485"/>
    </location>
</feature>
<dbReference type="Gene3D" id="2.60.40.3710">
    <property type="match status" value="1"/>
</dbReference>
<evidence type="ECO:0000313" key="13">
    <source>
        <dbReference type="Proteomes" id="UP000192923"/>
    </source>
</evidence>
<dbReference type="GO" id="GO:0018104">
    <property type="term" value="P:peptidoglycan-protein cross-linking"/>
    <property type="evidence" value="ECO:0007669"/>
    <property type="project" value="TreeGrafter"/>
</dbReference>
<dbReference type="Proteomes" id="UP000192923">
    <property type="component" value="Unassembled WGS sequence"/>
</dbReference>
<feature type="transmembrane region" description="Helical" evidence="10">
    <location>
        <begin position="21"/>
        <end position="40"/>
    </location>
</feature>
<keyword evidence="13" id="KW-1185">Reference proteome</keyword>
<dbReference type="PANTHER" id="PTHR30582:SF2">
    <property type="entry name" value="L,D-TRANSPEPTIDASE YCIB-RELATED"/>
    <property type="match status" value="1"/>
</dbReference>
<dbReference type="Gene3D" id="2.40.440.10">
    <property type="entry name" value="L,D-transpeptidase catalytic domain-like"/>
    <property type="match status" value="1"/>
</dbReference>
<dbReference type="CDD" id="cd16913">
    <property type="entry name" value="YkuD_like"/>
    <property type="match status" value="1"/>
</dbReference>
<evidence type="ECO:0000256" key="8">
    <source>
        <dbReference type="PROSITE-ProRule" id="PRU01373"/>
    </source>
</evidence>
<organism evidence="12 13">
    <name type="scientific">Methylomagnum ishizawai</name>
    <dbReference type="NCBI Taxonomy" id="1760988"/>
    <lineage>
        <taxon>Bacteria</taxon>
        <taxon>Pseudomonadati</taxon>
        <taxon>Pseudomonadota</taxon>
        <taxon>Gammaproteobacteria</taxon>
        <taxon>Methylococcales</taxon>
        <taxon>Methylococcaceae</taxon>
        <taxon>Methylomagnum</taxon>
    </lineage>
</organism>
<dbReference type="AlphaFoldDB" id="A0A1Y6D1A4"/>
<dbReference type="GO" id="GO:0016746">
    <property type="term" value="F:acyltransferase activity"/>
    <property type="evidence" value="ECO:0007669"/>
    <property type="project" value="UniProtKB-KW"/>
</dbReference>
<evidence type="ECO:0000256" key="10">
    <source>
        <dbReference type="SAM" id="Phobius"/>
    </source>
</evidence>
<feature type="domain" description="L,D-TPase catalytic" evidence="11">
    <location>
        <begin position="326"/>
        <end position="457"/>
    </location>
</feature>
<dbReference type="GO" id="GO:0008360">
    <property type="term" value="P:regulation of cell shape"/>
    <property type="evidence" value="ECO:0007669"/>
    <property type="project" value="UniProtKB-UniRule"/>
</dbReference>
<dbReference type="STRING" id="1760988.SAMN02949497_4114"/>
<feature type="region of interest" description="Disordered" evidence="9">
    <location>
        <begin position="465"/>
        <end position="485"/>
    </location>
</feature>
<dbReference type="Pfam" id="PF17964">
    <property type="entry name" value="Big_10"/>
    <property type="match status" value="1"/>
</dbReference>
<dbReference type="EMBL" id="FXAM01000001">
    <property type="protein sequence ID" value="SMF96708.1"/>
    <property type="molecule type" value="Genomic_DNA"/>
</dbReference>
<keyword evidence="5 8" id="KW-0573">Peptidoglycan synthesis</keyword>
<dbReference type="InterPro" id="IPR005490">
    <property type="entry name" value="LD_TPept_cat_dom"/>
</dbReference>
<evidence type="ECO:0000256" key="3">
    <source>
        <dbReference type="ARBA" id="ARBA00022679"/>
    </source>
</evidence>
<keyword evidence="3" id="KW-0808">Transferase</keyword>
<keyword evidence="10" id="KW-0812">Transmembrane</keyword>
<dbReference type="Gene3D" id="2.60.40.3780">
    <property type="match status" value="1"/>
</dbReference>
<comment type="pathway">
    <text evidence="1 8">Cell wall biogenesis; peptidoglycan biosynthesis.</text>
</comment>
<evidence type="ECO:0000256" key="6">
    <source>
        <dbReference type="ARBA" id="ARBA00023315"/>
    </source>
</evidence>